<evidence type="ECO:0000313" key="3">
    <source>
        <dbReference type="Proteomes" id="UP000315783"/>
    </source>
</evidence>
<gene>
    <name evidence="2" type="ORF">IF1G_08536</name>
</gene>
<feature type="transmembrane region" description="Helical" evidence="1">
    <location>
        <begin position="21"/>
        <end position="44"/>
    </location>
</feature>
<evidence type="ECO:0000256" key="1">
    <source>
        <dbReference type="SAM" id="Phobius"/>
    </source>
</evidence>
<accession>A0A545UT30</accession>
<name>A0A545UT30_9HYPO</name>
<feature type="transmembrane region" description="Helical" evidence="1">
    <location>
        <begin position="89"/>
        <end position="114"/>
    </location>
</feature>
<evidence type="ECO:0000313" key="2">
    <source>
        <dbReference type="EMBL" id="TQV92612.1"/>
    </source>
</evidence>
<keyword evidence="1" id="KW-0812">Transmembrane</keyword>
<keyword evidence="3" id="KW-1185">Reference proteome</keyword>
<feature type="transmembrane region" description="Helical" evidence="1">
    <location>
        <begin position="174"/>
        <end position="196"/>
    </location>
</feature>
<keyword evidence="1" id="KW-1133">Transmembrane helix</keyword>
<dbReference type="EMBL" id="SPUK01000014">
    <property type="protein sequence ID" value="TQV92612.1"/>
    <property type="molecule type" value="Genomic_DNA"/>
</dbReference>
<dbReference type="Proteomes" id="UP000315783">
    <property type="component" value="Unassembled WGS sequence"/>
</dbReference>
<comment type="caution">
    <text evidence="2">The sequence shown here is derived from an EMBL/GenBank/DDBJ whole genome shotgun (WGS) entry which is preliminary data.</text>
</comment>
<dbReference type="AlphaFoldDB" id="A0A545UT30"/>
<organism evidence="2 3">
    <name type="scientific">Cordyceps javanica</name>
    <dbReference type="NCBI Taxonomy" id="43265"/>
    <lineage>
        <taxon>Eukaryota</taxon>
        <taxon>Fungi</taxon>
        <taxon>Dikarya</taxon>
        <taxon>Ascomycota</taxon>
        <taxon>Pezizomycotina</taxon>
        <taxon>Sordariomycetes</taxon>
        <taxon>Hypocreomycetidae</taxon>
        <taxon>Hypocreales</taxon>
        <taxon>Cordycipitaceae</taxon>
        <taxon>Cordyceps</taxon>
    </lineage>
</organism>
<reference evidence="2 3" key="1">
    <citation type="journal article" date="2019" name="Appl. Microbiol. Biotechnol.">
        <title>Genome sequence of Isaria javanica and comparative genome analysis insights into family S53 peptidase evolution in fungal entomopathogens.</title>
        <authorList>
            <person name="Lin R."/>
            <person name="Zhang X."/>
            <person name="Xin B."/>
            <person name="Zou M."/>
            <person name="Gao Y."/>
            <person name="Qin F."/>
            <person name="Hu Q."/>
            <person name="Xie B."/>
            <person name="Cheng X."/>
        </authorList>
    </citation>
    <scope>NUCLEOTIDE SEQUENCE [LARGE SCALE GENOMIC DNA]</scope>
    <source>
        <strain evidence="2 3">IJ1G</strain>
    </source>
</reference>
<feature type="transmembrane region" description="Helical" evidence="1">
    <location>
        <begin position="56"/>
        <end position="77"/>
    </location>
</feature>
<keyword evidence="1" id="KW-0472">Membrane</keyword>
<protein>
    <submittedName>
        <fullName evidence="2">Uncharacterized protein</fullName>
    </submittedName>
</protein>
<proteinExistence type="predicted"/>
<sequence length="203" mass="21602">MMTDAPTAKSTPASSGRATRVVVTAGLALYTVSNFVLFILSTLAHRQGGSSTDFHFFVIMATIASIVTTGLMTARSLCHRGPFIADYNWVFRGILLTLLLLVAQNLVIVASASFNSPRRLYALHDLLGLQHASNGSRADSTLLDVQAGPQKSGAIAAAFFVAEDYLRLEAIEALMIQINVFIGILLAGVTCALEWIGTVAAES</sequence>